<feature type="compositionally biased region" description="Basic and acidic residues" evidence="1">
    <location>
        <begin position="17"/>
        <end position="26"/>
    </location>
</feature>
<comment type="caution">
    <text evidence="2">The sequence shown here is derived from an EMBL/GenBank/DDBJ whole genome shotgun (WGS) entry which is preliminary data.</text>
</comment>
<gene>
    <name evidence="2" type="ORF">GN958_ATG15935</name>
</gene>
<protein>
    <submittedName>
        <fullName evidence="2">Uncharacterized protein</fullName>
    </submittedName>
</protein>
<dbReference type="AlphaFoldDB" id="A0A8S9U7I9"/>
<reference evidence="2" key="1">
    <citation type="submission" date="2020-03" db="EMBL/GenBank/DDBJ databases">
        <title>Hybrid Assembly of Korean Phytophthora infestans isolates.</title>
        <authorList>
            <person name="Prokchorchik M."/>
            <person name="Lee Y."/>
            <person name="Seo J."/>
            <person name="Cho J.-H."/>
            <person name="Park Y.-E."/>
            <person name="Jang D.-C."/>
            <person name="Im J.-S."/>
            <person name="Choi J.-G."/>
            <person name="Park H.-J."/>
            <person name="Lee G.-B."/>
            <person name="Lee Y.-G."/>
            <person name="Hong S.-Y."/>
            <person name="Cho K."/>
            <person name="Sohn K.H."/>
        </authorList>
    </citation>
    <scope>NUCLEOTIDE SEQUENCE</scope>
    <source>
        <strain evidence="2">KR_2_A2</strain>
    </source>
</reference>
<name>A0A8S9U7I9_PHYIN</name>
<feature type="region of interest" description="Disordered" evidence="1">
    <location>
        <begin position="1"/>
        <end position="46"/>
    </location>
</feature>
<dbReference type="Proteomes" id="UP000704712">
    <property type="component" value="Unassembled WGS sequence"/>
</dbReference>
<evidence type="ECO:0000256" key="1">
    <source>
        <dbReference type="SAM" id="MobiDB-lite"/>
    </source>
</evidence>
<sequence>MEGLADTATAPKNDTVVARDEKHSDTEIFTSDSEIDGDSSAMASSINLNDGDLRHASYSRGPCDKKCLEGRAMELEQFLCTLSQMTSGEKKQSMP</sequence>
<evidence type="ECO:0000313" key="2">
    <source>
        <dbReference type="EMBL" id="KAF4134874.1"/>
    </source>
</evidence>
<proteinExistence type="predicted"/>
<dbReference type="EMBL" id="JAACNO010002254">
    <property type="protein sequence ID" value="KAF4134874.1"/>
    <property type="molecule type" value="Genomic_DNA"/>
</dbReference>
<accession>A0A8S9U7I9</accession>
<evidence type="ECO:0000313" key="3">
    <source>
        <dbReference type="Proteomes" id="UP000704712"/>
    </source>
</evidence>
<organism evidence="2 3">
    <name type="scientific">Phytophthora infestans</name>
    <name type="common">Potato late blight agent</name>
    <name type="synonym">Botrytis infestans</name>
    <dbReference type="NCBI Taxonomy" id="4787"/>
    <lineage>
        <taxon>Eukaryota</taxon>
        <taxon>Sar</taxon>
        <taxon>Stramenopiles</taxon>
        <taxon>Oomycota</taxon>
        <taxon>Peronosporomycetes</taxon>
        <taxon>Peronosporales</taxon>
        <taxon>Peronosporaceae</taxon>
        <taxon>Phytophthora</taxon>
    </lineage>
</organism>